<dbReference type="Proteomes" id="UP000295499">
    <property type="component" value="Unassembled WGS sequence"/>
</dbReference>
<dbReference type="InterPro" id="IPR025405">
    <property type="entry name" value="DUF4131"/>
</dbReference>
<evidence type="ECO:0000259" key="7">
    <source>
        <dbReference type="Pfam" id="PF03772"/>
    </source>
</evidence>
<keyword evidence="3 6" id="KW-0812">Transmembrane</keyword>
<protein>
    <submittedName>
        <fullName evidence="9">Competence protein ComEC</fullName>
    </submittedName>
</protein>
<evidence type="ECO:0000256" key="2">
    <source>
        <dbReference type="ARBA" id="ARBA00022475"/>
    </source>
</evidence>
<keyword evidence="5 6" id="KW-0472">Membrane</keyword>
<comment type="caution">
    <text evidence="9">The sequence shown here is derived from an EMBL/GenBank/DDBJ whole genome shotgun (WGS) entry which is preliminary data.</text>
</comment>
<dbReference type="InterPro" id="IPR052159">
    <property type="entry name" value="Competence_DNA_uptake"/>
</dbReference>
<dbReference type="NCBIfam" id="TIGR00360">
    <property type="entry name" value="ComEC_N-term"/>
    <property type="match status" value="1"/>
</dbReference>
<dbReference type="GO" id="GO:0005886">
    <property type="term" value="C:plasma membrane"/>
    <property type="evidence" value="ECO:0007669"/>
    <property type="project" value="UniProtKB-SubCell"/>
</dbReference>
<evidence type="ECO:0000256" key="4">
    <source>
        <dbReference type="ARBA" id="ARBA00022989"/>
    </source>
</evidence>
<dbReference type="AlphaFoldDB" id="A0A4R6IGU1"/>
<keyword evidence="2" id="KW-1003">Cell membrane</keyword>
<reference evidence="9 10" key="1">
    <citation type="submission" date="2019-03" db="EMBL/GenBank/DDBJ databases">
        <title>Genomic Encyclopedia of Archaeal and Bacterial Type Strains, Phase II (KMG-II): from individual species to whole genera.</title>
        <authorList>
            <person name="Goeker M."/>
        </authorList>
    </citation>
    <scope>NUCLEOTIDE SEQUENCE [LARGE SCALE GENOMIC DNA]</scope>
    <source>
        <strain evidence="9 10">DSM 19034</strain>
    </source>
</reference>
<dbReference type="Pfam" id="PF03772">
    <property type="entry name" value="Competence"/>
    <property type="match status" value="1"/>
</dbReference>
<feature type="transmembrane region" description="Helical" evidence="6">
    <location>
        <begin position="51"/>
        <end position="70"/>
    </location>
</feature>
<evidence type="ECO:0000313" key="10">
    <source>
        <dbReference type="Proteomes" id="UP000295499"/>
    </source>
</evidence>
<organism evidence="9 10">
    <name type="scientific">Pedobacter duraquae</name>
    <dbReference type="NCBI Taxonomy" id="425511"/>
    <lineage>
        <taxon>Bacteria</taxon>
        <taxon>Pseudomonadati</taxon>
        <taxon>Bacteroidota</taxon>
        <taxon>Sphingobacteriia</taxon>
        <taxon>Sphingobacteriales</taxon>
        <taxon>Sphingobacteriaceae</taxon>
        <taxon>Pedobacter</taxon>
    </lineage>
</organism>
<evidence type="ECO:0000259" key="8">
    <source>
        <dbReference type="Pfam" id="PF13567"/>
    </source>
</evidence>
<comment type="subcellular location">
    <subcellularLocation>
        <location evidence="1">Cell membrane</location>
        <topology evidence="1">Multi-pass membrane protein</topology>
    </subcellularLocation>
</comment>
<feature type="domain" description="ComEC/Rec2-related protein" evidence="7">
    <location>
        <begin position="224"/>
        <end position="484"/>
    </location>
</feature>
<sequence>MLLGIYCAYRLDGLFTYTVAAYTFGLLLSLFVIGCLWYSRLSMHRFGAERTLLVYSLYFYGGVWICLFQKSTYTPVQSKDTMQSGVYVRLIDEPQYKARFIRCKALLINSGAQVFPAKTEKIMLTVFRKPGAQLRLSYGDELAIRARLKKINPPKNTGQFDVQYWMATQHIYRQASIGEKNFVRVATHKGNPIIDYALRLRKKQVDKLTTLIKDKEAAAVAVTLILGYRSDLSATTISSYARTGTIHALSVSGMHVGLIYLLLDKMLIVMNYRKWAKRLKLVVIVLLIWAYALLTGFSPAVLRSAIMITVMITATASRRITSGLNILAFSACVLLVTDTFLMFDVGFQLSYLSVFGLLTIQPVIRKWFTFKNYLMRTIWDAIALSLAAQLFTFPLALYYFHQFPVYFLFSNLLIAIPVTLMMYLGILVIALRLEFLAPLLEGLIVLTNRMLLWMSTLPLASIGNVSMTVFELCSLYIAIILLTVAFFNYKTKLLLTGLAFLLILSSSRLIRTLETRKKPYVLRNVKAIKDF</sequence>
<feature type="transmembrane region" description="Helical" evidence="6">
    <location>
        <begin position="20"/>
        <end position="39"/>
    </location>
</feature>
<gene>
    <name evidence="9" type="ORF">CLV32_3649</name>
</gene>
<feature type="transmembrane region" description="Helical" evidence="6">
    <location>
        <begin position="275"/>
        <end position="294"/>
    </location>
</feature>
<feature type="domain" description="DUF4131" evidence="8">
    <location>
        <begin position="23"/>
        <end position="180"/>
    </location>
</feature>
<evidence type="ECO:0000256" key="6">
    <source>
        <dbReference type="SAM" id="Phobius"/>
    </source>
</evidence>
<feature type="transmembrane region" description="Helical" evidence="6">
    <location>
        <begin position="324"/>
        <end position="343"/>
    </location>
</feature>
<name>A0A4R6IGU1_9SPHI</name>
<dbReference type="PANTHER" id="PTHR30619:SF1">
    <property type="entry name" value="RECOMBINATION PROTEIN 2"/>
    <property type="match status" value="1"/>
</dbReference>
<feature type="transmembrane region" description="Helical" evidence="6">
    <location>
        <begin position="380"/>
        <end position="400"/>
    </location>
</feature>
<evidence type="ECO:0000256" key="1">
    <source>
        <dbReference type="ARBA" id="ARBA00004651"/>
    </source>
</evidence>
<dbReference type="PANTHER" id="PTHR30619">
    <property type="entry name" value="DNA INTERNALIZATION/COMPETENCE PROTEIN COMEC/REC2"/>
    <property type="match status" value="1"/>
</dbReference>
<dbReference type="Pfam" id="PF13567">
    <property type="entry name" value="DUF4131"/>
    <property type="match status" value="1"/>
</dbReference>
<evidence type="ECO:0000256" key="3">
    <source>
        <dbReference type="ARBA" id="ARBA00022692"/>
    </source>
</evidence>
<feature type="transmembrane region" description="Helical" evidence="6">
    <location>
        <begin position="244"/>
        <end position="263"/>
    </location>
</feature>
<dbReference type="EMBL" id="SNWM01000004">
    <property type="protein sequence ID" value="TDO21011.1"/>
    <property type="molecule type" value="Genomic_DNA"/>
</dbReference>
<evidence type="ECO:0000256" key="5">
    <source>
        <dbReference type="ARBA" id="ARBA00023136"/>
    </source>
</evidence>
<accession>A0A4R6IGU1</accession>
<keyword evidence="4 6" id="KW-1133">Transmembrane helix</keyword>
<proteinExistence type="predicted"/>
<dbReference type="InterPro" id="IPR004477">
    <property type="entry name" value="ComEC_N"/>
</dbReference>
<feature type="transmembrane region" description="Helical" evidence="6">
    <location>
        <begin position="459"/>
        <end position="487"/>
    </location>
</feature>
<evidence type="ECO:0000313" key="9">
    <source>
        <dbReference type="EMBL" id="TDO21011.1"/>
    </source>
</evidence>
<keyword evidence="10" id="KW-1185">Reference proteome</keyword>
<feature type="transmembrane region" description="Helical" evidence="6">
    <location>
        <begin position="406"/>
        <end position="431"/>
    </location>
</feature>